<comment type="caution">
    <text evidence="1">The sequence shown here is derived from an EMBL/GenBank/DDBJ whole genome shotgun (WGS) entry which is preliminary data.</text>
</comment>
<accession>A0AAD8E7T1</accession>
<gene>
    <name evidence="1" type="ORF">L9F63_004553</name>
</gene>
<reference evidence="1" key="1">
    <citation type="journal article" date="2023" name="IScience">
        <title>Live-bearing cockroach genome reveals convergent evolutionary mechanisms linked to viviparity in insects and beyond.</title>
        <authorList>
            <person name="Fouks B."/>
            <person name="Harrison M.C."/>
            <person name="Mikhailova A.A."/>
            <person name="Marchal E."/>
            <person name="English S."/>
            <person name="Carruthers M."/>
            <person name="Jennings E.C."/>
            <person name="Chiamaka E.L."/>
            <person name="Frigard R.A."/>
            <person name="Pippel M."/>
            <person name="Attardo G.M."/>
            <person name="Benoit J.B."/>
            <person name="Bornberg-Bauer E."/>
            <person name="Tobe S.S."/>
        </authorList>
    </citation>
    <scope>NUCLEOTIDE SEQUENCE</scope>
    <source>
        <strain evidence="1">Stay&amp;Tobe</strain>
    </source>
</reference>
<feature type="non-terminal residue" evidence="1">
    <location>
        <position position="1"/>
    </location>
</feature>
<protein>
    <submittedName>
        <fullName evidence="1">Uncharacterized protein</fullName>
    </submittedName>
</protein>
<evidence type="ECO:0000313" key="1">
    <source>
        <dbReference type="EMBL" id="KAJ9579807.1"/>
    </source>
</evidence>
<dbReference type="Proteomes" id="UP001233999">
    <property type="component" value="Unassembled WGS sequence"/>
</dbReference>
<proteinExistence type="predicted"/>
<feature type="non-terminal residue" evidence="1">
    <location>
        <position position="88"/>
    </location>
</feature>
<keyword evidence="2" id="KW-1185">Reference proteome</keyword>
<reference evidence="1" key="2">
    <citation type="submission" date="2023-05" db="EMBL/GenBank/DDBJ databases">
        <authorList>
            <person name="Fouks B."/>
        </authorList>
    </citation>
    <scope>NUCLEOTIDE SEQUENCE</scope>
    <source>
        <strain evidence="1">Stay&amp;Tobe</strain>
        <tissue evidence="1">Testes</tissue>
    </source>
</reference>
<organism evidence="1 2">
    <name type="scientific">Diploptera punctata</name>
    <name type="common">Pacific beetle cockroach</name>
    <dbReference type="NCBI Taxonomy" id="6984"/>
    <lineage>
        <taxon>Eukaryota</taxon>
        <taxon>Metazoa</taxon>
        <taxon>Ecdysozoa</taxon>
        <taxon>Arthropoda</taxon>
        <taxon>Hexapoda</taxon>
        <taxon>Insecta</taxon>
        <taxon>Pterygota</taxon>
        <taxon>Neoptera</taxon>
        <taxon>Polyneoptera</taxon>
        <taxon>Dictyoptera</taxon>
        <taxon>Blattodea</taxon>
        <taxon>Blaberoidea</taxon>
        <taxon>Blaberidae</taxon>
        <taxon>Diplopterinae</taxon>
        <taxon>Diploptera</taxon>
    </lineage>
</organism>
<dbReference type="EMBL" id="JASPKZ010008376">
    <property type="protein sequence ID" value="KAJ9579807.1"/>
    <property type="molecule type" value="Genomic_DNA"/>
</dbReference>
<dbReference type="AlphaFoldDB" id="A0AAD8E7T1"/>
<name>A0AAD8E7T1_DIPPU</name>
<sequence length="88" mass="10262">ILFVKQWYSLEITREPNTRKKPYLFESRTKISQFSVLVTRPKIDNPVTSVYKKIALAPDLTVINNIIIVSESFVKFSSKIFLIEMNPQ</sequence>
<evidence type="ECO:0000313" key="2">
    <source>
        <dbReference type="Proteomes" id="UP001233999"/>
    </source>
</evidence>